<feature type="compositionally biased region" description="Basic and acidic residues" evidence="8">
    <location>
        <begin position="94"/>
        <end position="122"/>
    </location>
</feature>
<keyword evidence="1 7" id="KW-1003">Cell membrane</keyword>
<evidence type="ECO:0000256" key="8">
    <source>
        <dbReference type="SAM" id="MobiDB-lite"/>
    </source>
</evidence>
<dbReference type="InterPro" id="IPR003770">
    <property type="entry name" value="MLTG-like"/>
</dbReference>
<dbReference type="GO" id="GO:0005886">
    <property type="term" value="C:plasma membrane"/>
    <property type="evidence" value="ECO:0007669"/>
    <property type="project" value="UniProtKB-SubCell"/>
</dbReference>
<gene>
    <name evidence="7" type="primary">mltG</name>
    <name evidence="9" type="ORF">JD82_01559</name>
</gene>
<evidence type="ECO:0000256" key="4">
    <source>
        <dbReference type="ARBA" id="ARBA00023136"/>
    </source>
</evidence>
<feature type="transmembrane region" description="Helical" evidence="7">
    <location>
        <begin position="187"/>
        <end position="208"/>
    </location>
</feature>
<comment type="caution">
    <text evidence="9">The sequence shown here is derived from an EMBL/GenBank/DDBJ whole genome shotgun (WGS) entry which is preliminary data.</text>
</comment>
<protein>
    <recommendedName>
        <fullName evidence="7">Endolytic murein transglycosylase</fullName>
        <ecNumber evidence="7">4.2.2.29</ecNumber>
    </recommendedName>
    <alternativeName>
        <fullName evidence="7">Peptidoglycan lytic transglycosylase</fullName>
    </alternativeName>
    <alternativeName>
        <fullName evidence="7">Peptidoglycan polymerization terminase</fullName>
    </alternativeName>
</protein>
<keyword evidence="5 7" id="KW-0456">Lyase</keyword>
<dbReference type="GO" id="GO:0071555">
    <property type="term" value="P:cell wall organization"/>
    <property type="evidence" value="ECO:0007669"/>
    <property type="project" value="UniProtKB-KW"/>
</dbReference>
<feature type="site" description="Important for catalytic activity" evidence="7">
    <location>
        <position position="436"/>
    </location>
</feature>
<dbReference type="RefSeq" id="WP_051757468.1">
    <property type="nucleotide sequence ID" value="NZ_JOIJ01000002.1"/>
</dbReference>
<dbReference type="GO" id="GO:0008932">
    <property type="term" value="F:lytic endotransglycosylase activity"/>
    <property type="evidence" value="ECO:0007669"/>
    <property type="project" value="UniProtKB-UniRule"/>
</dbReference>
<evidence type="ECO:0000256" key="6">
    <source>
        <dbReference type="ARBA" id="ARBA00023316"/>
    </source>
</evidence>
<comment type="catalytic activity">
    <reaction evidence="7">
        <text>a peptidoglycan chain = a peptidoglycan chain with N-acetyl-1,6-anhydromuramyl-[peptide] at the reducing end + a peptidoglycan chain with N-acetylglucosamine at the non-reducing end.</text>
        <dbReference type="EC" id="4.2.2.29"/>
    </reaction>
</comment>
<keyword evidence="6 7" id="KW-0961">Cell wall biogenesis/degradation</keyword>
<evidence type="ECO:0000256" key="2">
    <source>
        <dbReference type="ARBA" id="ARBA00022692"/>
    </source>
</evidence>
<feature type="compositionally biased region" description="Acidic residues" evidence="8">
    <location>
        <begin position="133"/>
        <end position="153"/>
    </location>
</feature>
<keyword evidence="3 7" id="KW-1133">Transmembrane helix</keyword>
<sequence>MPERGLPEPPPGPRRGARRALHPNHGVDADESPTQTFALGSVAHGLDGHPDPYDETDDAMNRDHRYDDRHADRRHGVPYDDQYDPEYGSGYADPRFDRAPDDRAPDDRTPDDWGRGDERGDDGLIDELGAYDAYDEYGEYDEGDDYGDYDAEDDDRRGGDRAEPAYIPGGPDDEEPPRTRRGRGRRAFRWIAALAVLALLAGGAYIGARELLGFGYEDYEGTGDRDVLLHVQDGDSTRTIANKLDKLDVVASSSAFVAASEDDQRVLSIQPGYYVVKTKASGESAVETLVQPDARVGQVEIRAGTRLSDKGSGDEVQPGVLSLLSQASCAELNGESTCVSPEELQKTIASTDLTELGVPEWAAEPAQKHDAQHRLEGLISPGVYDVEPGWDAKRILTEVLSTSATRMEAAGLPNAAGATGYSPYEILIIASIIEGEGVQNDFSKIARVIYNRLDQDMPLQMDSTINYVQKDPNIRTESRWRSQPGPYNTYLNPGLVPTPVGAPSTDAITAAEEPADGPWTYFVVCEKNGLSCFSDNHAEHEQNAKRARENGVY</sequence>
<evidence type="ECO:0000256" key="5">
    <source>
        <dbReference type="ARBA" id="ARBA00023239"/>
    </source>
</evidence>
<dbReference type="Gene3D" id="3.30.1490.480">
    <property type="entry name" value="Endolytic murein transglycosylase"/>
    <property type="match status" value="1"/>
</dbReference>
<dbReference type="AlphaFoldDB" id="A0A660C829"/>
<dbReference type="NCBIfam" id="TIGR00247">
    <property type="entry name" value="endolytic transglycosylase MltG"/>
    <property type="match status" value="1"/>
</dbReference>
<organism evidence="9 10">
    <name type="scientific">Prauserella rugosa</name>
    <dbReference type="NCBI Taxonomy" id="43354"/>
    <lineage>
        <taxon>Bacteria</taxon>
        <taxon>Bacillati</taxon>
        <taxon>Actinomycetota</taxon>
        <taxon>Actinomycetes</taxon>
        <taxon>Pseudonocardiales</taxon>
        <taxon>Pseudonocardiaceae</taxon>
        <taxon>Prauserella</taxon>
    </lineage>
</organism>
<dbReference type="EC" id="4.2.2.29" evidence="7"/>
<dbReference type="HAMAP" id="MF_02065">
    <property type="entry name" value="MltG"/>
    <property type="match status" value="1"/>
</dbReference>
<evidence type="ECO:0000256" key="7">
    <source>
        <dbReference type="HAMAP-Rule" id="MF_02065"/>
    </source>
</evidence>
<dbReference type="PANTHER" id="PTHR30518">
    <property type="entry name" value="ENDOLYTIC MUREIN TRANSGLYCOSYLASE"/>
    <property type="match status" value="1"/>
</dbReference>
<comment type="similarity">
    <text evidence="7">Belongs to the transglycosylase MltG family.</text>
</comment>
<keyword evidence="2 7" id="KW-0812">Transmembrane</keyword>
<evidence type="ECO:0000313" key="10">
    <source>
        <dbReference type="Proteomes" id="UP000317303"/>
    </source>
</evidence>
<feature type="compositionally biased region" description="Basic and acidic residues" evidence="8">
    <location>
        <begin position="154"/>
        <end position="163"/>
    </location>
</feature>
<dbReference type="Proteomes" id="UP000317303">
    <property type="component" value="Unassembled WGS sequence"/>
</dbReference>
<name>A0A660C829_9PSEU</name>
<keyword evidence="4 7" id="KW-0472">Membrane</keyword>
<dbReference type="Pfam" id="PF02618">
    <property type="entry name" value="YceG"/>
    <property type="match status" value="1"/>
</dbReference>
<keyword evidence="10" id="KW-1185">Reference proteome</keyword>
<dbReference type="GO" id="GO:0009252">
    <property type="term" value="P:peptidoglycan biosynthetic process"/>
    <property type="evidence" value="ECO:0007669"/>
    <property type="project" value="UniProtKB-UniRule"/>
</dbReference>
<accession>A0A660C829</accession>
<comment type="subcellular location">
    <subcellularLocation>
        <location evidence="7">Cell membrane</location>
        <topology evidence="7">Single-pass membrane protein</topology>
    </subcellularLocation>
</comment>
<feature type="compositionally biased region" description="Basic and acidic residues" evidence="8">
    <location>
        <begin position="59"/>
        <end position="78"/>
    </location>
</feature>
<evidence type="ECO:0000256" key="1">
    <source>
        <dbReference type="ARBA" id="ARBA00022475"/>
    </source>
</evidence>
<comment type="function">
    <text evidence="7">Functions as a peptidoglycan terminase that cleaves nascent peptidoglycan strands endolytically to terminate their elongation.</text>
</comment>
<reference evidence="9 10" key="1">
    <citation type="submission" date="2019-07" db="EMBL/GenBank/DDBJ databases">
        <title>R&amp;d 2014.</title>
        <authorList>
            <person name="Klenk H.-P."/>
        </authorList>
    </citation>
    <scope>NUCLEOTIDE SEQUENCE [LARGE SCALE GENOMIC DNA]</scope>
    <source>
        <strain evidence="9 10">DSM 43194</strain>
    </source>
</reference>
<proteinExistence type="inferred from homology"/>
<dbReference type="PANTHER" id="PTHR30518:SF2">
    <property type="entry name" value="ENDOLYTIC MUREIN TRANSGLYCOSYLASE"/>
    <property type="match status" value="1"/>
</dbReference>
<feature type="region of interest" description="Disordered" evidence="8">
    <location>
        <begin position="1"/>
        <end position="181"/>
    </location>
</feature>
<evidence type="ECO:0000313" key="9">
    <source>
        <dbReference type="EMBL" id="TWH19730.1"/>
    </source>
</evidence>
<dbReference type="EMBL" id="VLJV01000001">
    <property type="protein sequence ID" value="TWH19730.1"/>
    <property type="molecule type" value="Genomic_DNA"/>
</dbReference>
<evidence type="ECO:0000256" key="3">
    <source>
        <dbReference type="ARBA" id="ARBA00022989"/>
    </source>
</evidence>